<evidence type="ECO:0000313" key="4">
    <source>
        <dbReference type="EMBL" id="RKQ93711.1"/>
    </source>
</evidence>
<dbReference type="Pfam" id="PF09084">
    <property type="entry name" value="NMT1"/>
    <property type="match status" value="1"/>
</dbReference>
<evidence type="ECO:0000313" key="5">
    <source>
        <dbReference type="Proteomes" id="UP000278962"/>
    </source>
</evidence>
<dbReference type="InterPro" id="IPR027939">
    <property type="entry name" value="NMT1/THI5"/>
</dbReference>
<dbReference type="PANTHER" id="PTHR31528">
    <property type="entry name" value="4-AMINO-5-HYDROXYMETHYL-2-METHYLPYRIMIDINE PHOSPHATE SYNTHASE THI11-RELATED"/>
    <property type="match status" value="1"/>
</dbReference>
<gene>
    <name evidence="4" type="ORF">C8N24_3582</name>
</gene>
<dbReference type="Gene3D" id="3.40.190.10">
    <property type="entry name" value="Periplasmic binding protein-like II"/>
    <property type="match status" value="2"/>
</dbReference>
<name>A0A660LKE4_9ACTN</name>
<feature type="region of interest" description="Disordered" evidence="1">
    <location>
        <begin position="335"/>
        <end position="360"/>
    </location>
</feature>
<dbReference type="EMBL" id="RBIL01000001">
    <property type="protein sequence ID" value="RKQ93711.1"/>
    <property type="molecule type" value="Genomic_DNA"/>
</dbReference>
<protein>
    <submittedName>
        <fullName evidence="4">Putative hydroxymethylpyrimidine transport system substrate-binding protein</fullName>
    </submittedName>
</protein>
<dbReference type="SUPFAM" id="SSF53850">
    <property type="entry name" value="Periplasmic binding protein-like II"/>
    <property type="match status" value="1"/>
</dbReference>
<feature type="domain" description="SsuA/THI5-like" evidence="3">
    <location>
        <begin position="43"/>
        <end position="258"/>
    </location>
</feature>
<dbReference type="GO" id="GO:0009228">
    <property type="term" value="P:thiamine biosynthetic process"/>
    <property type="evidence" value="ECO:0007669"/>
    <property type="project" value="InterPro"/>
</dbReference>
<dbReference type="Proteomes" id="UP000278962">
    <property type="component" value="Unassembled WGS sequence"/>
</dbReference>
<dbReference type="OrthoDB" id="174578at2"/>
<dbReference type="AlphaFoldDB" id="A0A660LKE4"/>
<dbReference type="RefSeq" id="WP_121252083.1">
    <property type="nucleotide sequence ID" value="NZ_RBIL01000001.1"/>
</dbReference>
<feature type="signal peptide" evidence="2">
    <location>
        <begin position="1"/>
        <end position="20"/>
    </location>
</feature>
<evidence type="ECO:0000256" key="2">
    <source>
        <dbReference type="SAM" id="SignalP"/>
    </source>
</evidence>
<comment type="caution">
    <text evidence="4">The sequence shown here is derived from an EMBL/GenBank/DDBJ whole genome shotgun (WGS) entry which is preliminary data.</text>
</comment>
<proteinExistence type="predicted"/>
<dbReference type="PANTHER" id="PTHR31528:SF3">
    <property type="entry name" value="THIAMINE BIOSYNTHESIS PROTEIN HI_0357-RELATED"/>
    <property type="match status" value="1"/>
</dbReference>
<feature type="chain" id="PRO_5038361253" evidence="2">
    <location>
        <begin position="21"/>
        <end position="360"/>
    </location>
</feature>
<evidence type="ECO:0000256" key="1">
    <source>
        <dbReference type="SAM" id="MobiDB-lite"/>
    </source>
</evidence>
<keyword evidence="2" id="KW-0732">Signal</keyword>
<sequence length="360" mass="38666">MKRVLLLAALVAMVAGCGEKAEPTGSEAPRQEPFTVMLDYVPNADHAGLYAAMDAGLYRQAGLDVKLVAPPDPAAPLRLLAAGKADLAISYTPELLLARDNGEERIVSVGALVQKPLTSLIALPAGGVKTPKDLAGKRVATSGIPYQSAYLKTILQKAGVDPTSVKETNVGFNLTQAMLSKKADATLGSFWNYEGVDLQQRGENPTILRMEDIGVPTYNELIFVARRQDLDEAGSSRLRRFLSATAAGHRLLQKNPQAGVDALLKADKGLEPKLQAAAIKATLPVFFPEAQAPEDRAAPTTVAPVPVKDLPWGWQEPIVWATYERWMRAEGLLTRPPSEASPLTNEFLPGEGLGESSRDR</sequence>
<organism evidence="4 5">
    <name type="scientific">Solirubrobacter pauli</name>
    <dbReference type="NCBI Taxonomy" id="166793"/>
    <lineage>
        <taxon>Bacteria</taxon>
        <taxon>Bacillati</taxon>
        <taxon>Actinomycetota</taxon>
        <taxon>Thermoleophilia</taxon>
        <taxon>Solirubrobacterales</taxon>
        <taxon>Solirubrobacteraceae</taxon>
        <taxon>Solirubrobacter</taxon>
    </lineage>
</organism>
<evidence type="ECO:0000259" key="3">
    <source>
        <dbReference type="Pfam" id="PF09084"/>
    </source>
</evidence>
<reference evidence="4 5" key="1">
    <citation type="submission" date="2018-10" db="EMBL/GenBank/DDBJ databases">
        <title>Genomic Encyclopedia of Archaeal and Bacterial Type Strains, Phase II (KMG-II): from individual species to whole genera.</title>
        <authorList>
            <person name="Goeker M."/>
        </authorList>
    </citation>
    <scope>NUCLEOTIDE SEQUENCE [LARGE SCALE GENOMIC DNA]</scope>
    <source>
        <strain evidence="4 5">DSM 14954</strain>
    </source>
</reference>
<dbReference type="InterPro" id="IPR015168">
    <property type="entry name" value="SsuA/THI5"/>
</dbReference>
<keyword evidence="5" id="KW-1185">Reference proteome</keyword>
<accession>A0A660LKE4</accession>
<dbReference type="PROSITE" id="PS51257">
    <property type="entry name" value="PROKAR_LIPOPROTEIN"/>
    <property type="match status" value="1"/>
</dbReference>